<proteinExistence type="predicted"/>
<accession>A0A1X6N3B1</accession>
<feature type="region of interest" description="Disordered" evidence="1">
    <location>
        <begin position="1539"/>
        <end position="1559"/>
    </location>
</feature>
<dbReference type="GeneID" id="36327646"/>
<protein>
    <recommendedName>
        <fullName evidence="3">DUF6534 domain-containing protein</fullName>
    </recommendedName>
</protein>
<keyword evidence="5" id="KW-1185">Reference proteome</keyword>
<dbReference type="PANTHER" id="PTHR40465">
    <property type="entry name" value="CHROMOSOME 1, WHOLE GENOME SHOTGUN SEQUENCE"/>
    <property type="match status" value="1"/>
</dbReference>
<dbReference type="Pfam" id="PF20152">
    <property type="entry name" value="DUF6534"/>
    <property type="match status" value="1"/>
</dbReference>
<sequence length="1590" mass="173043">MVLNGTMNIQYWQVSWELFISGIPILSALISMVVQVFYAWRMWLLSNRKLLILAGIVVILALGQFVCGCIAAMAITNSNPLVPYYSADTPISFAPIMGWLGGGALVDIIIGIAMFILLRKSRRGEKETDILLNRLVKHIVGSGIVTAGVALLALVLYIYSVFAAAALADCPASVVLTERKGMTLTTFHALEGDLSIYMATSQLSNGVYLRSTINAIPATNLQVLSAFSSDIIPLGHTQPDIATLVAAYSNFIAHEIDPSESKTRIYLRGKAVINGTSGSVDTQVTLKTIPNELILWPQAWENAPQIGQATLSASKDGEVVVTNTPIVYNPTQGLGRHDTLIAEATTGATKASATTLVQQVHNWRDLVKLVGEDATLATYNVVFADPCSTNVSLTTRLRVFENQASSVNMAFGIEAVGTPASDIDVSLVGFGATTGCKPFTFGLSRTNILPSKLLTTSSILPKDFDGTVTLNVFNDKKQTFRDYSSISVIAYAVTAVGGKETYTTLGAEHIVFHSDTRVKKLFNDFARVVKAHGTAKRTKTATWIPDFYFRQHVNEGEEFPRGNGADDNSPDIQPWGRLPDANVQTNLGPANYKVDQSNKRQDELVADVSNYIYVRGTTTVPGSGSVRLFAVPSSVILHPSLYATEAHVIYDHTTSGGREVAIRKYNTPSVQSPHPILFSEPFNYSDPPAPPTGQHYCLIAECKPDGLNNHGVPYKWPHHEIKEFSTTAEYVAEMDSSDADVRLKKVTITEPDQTASVHFSGKGPGFTCQVVIRWYANGKKIHKGQHIRGKLCYVALATSHLGNELFKLRNIGEPSTPIVRTVTADYPNVEVPGNADESKDNGPPRIGGAHTRRLLGETYAAKAIHVHYVVGDDAINATPATDPRVLAALSPDIIPMGQTQPEAKTLIAAYDHFVSHEIDPGESKTRIYLRGKASIRGHAGPVKTEITLKAFPNELIPWPQAWANAPDIAQATLTASTDGQVTVTEVPAVYNPTKGLGRHDTLVAIGRKDPVRHASNWRDLVKHVGQDPALATYNVAFSDPCSTDISLTTRFRLPENQYHNVAMAFVIEAVSTPVNDIDVSLSCFGAAPNSNPFSFGCPRRNIRPSQLLITKASVPKDFDGTITLNVLNDKKHTFGDYSTISLVAYAVTNVHGEDKYTILGAEHIVFNSDTRVKKLLNKFDTEYEAVPPAPEAQTTASAASNAAPYAFYFRDAVNTGWPRPAVSAMSPDIQPMGTTPDPNIQSDLGPQNYNVDVSSQKEVELEENESNYIYVRGTTTRPTGGSARLFAVPASIILHPSQYSQHSVMDYRPDGDPVPAIRRFKTKSKDSTNPVLFTEPFNFANPPPPAAGDHYCLVAEYRPDGYDCNGLAYKWPNEETGDFGTSGEWTAWLQCNPYVCQRNIGYVSNPDAPCQVIHTCFTIPGSFCACDLWVYEVYAINCPIGSYIEVTSTDSAIVIQKFTIQNECQVQGVVFSNKGPGFTCQVTISWFANGKSMQNGQCIKGVLSSMKLTTCVLGDRHRRKRKPCGPFVRAVQADYPNIEVPGTADASKDTEPPKIGGVHRRRVLGETYSTPGGIYSNFTVGDDSLGYSLA</sequence>
<reference evidence="4 5" key="1">
    <citation type="submission" date="2017-04" db="EMBL/GenBank/DDBJ databases">
        <title>Genome Sequence of the Model Brown-Rot Fungus Postia placenta SB12.</title>
        <authorList>
            <consortium name="DOE Joint Genome Institute"/>
            <person name="Gaskell J."/>
            <person name="Kersten P."/>
            <person name="Larrondo L.F."/>
            <person name="Canessa P."/>
            <person name="Martinez D."/>
            <person name="Hibbett D."/>
            <person name="Schmoll M."/>
            <person name="Kubicek C.P."/>
            <person name="Martinez A.T."/>
            <person name="Yadav J."/>
            <person name="Master E."/>
            <person name="Magnuson J.K."/>
            <person name="James T."/>
            <person name="Yaver D."/>
            <person name="Berka R."/>
            <person name="Labutti K."/>
            <person name="Lipzen A."/>
            <person name="Aerts A."/>
            <person name="Barry K."/>
            <person name="Henrissat B."/>
            <person name="Blanchette R."/>
            <person name="Grigoriev I."/>
            <person name="Cullen D."/>
        </authorList>
    </citation>
    <scope>NUCLEOTIDE SEQUENCE [LARGE SCALE GENOMIC DNA]</scope>
    <source>
        <strain evidence="4 5">MAD-698-R-SB12</strain>
    </source>
</reference>
<keyword evidence="2" id="KW-0812">Transmembrane</keyword>
<evidence type="ECO:0000256" key="2">
    <source>
        <dbReference type="SAM" id="Phobius"/>
    </source>
</evidence>
<feature type="transmembrane region" description="Helical" evidence="2">
    <location>
        <begin position="139"/>
        <end position="162"/>
    </location>
</feature>
<dbReference type="PANTHER" id="PTHR40465:SF1">
    <property type="entry name" value="DUF6534 DOMAIN-CONTAINING PROTEIN"/>
    <property type="match status" value="1"/>
</dbReference>
<dbReference type="OrthoDB" id="3061238at2759"/>
<name>A0A1X6N3B1_9APHY</name>
<evidence type="ECO:0000313" key="4">
    <source>
        <dbReference type="EMBL" id="OSX63111.1"/>
    </source>
</evidence>
<feature type="transmembrane region" description="Helical" evidence="2">
    <location>
        <begin position="96"/>
        <end position="118"/>
    </location>
</feature>
<evidence type="ECO:0000259" key="3">
    <source>
        <dbReference type="Pfam" id="PF20152"/>
    </source>
</evidence>
<feature type="transmembrane region" description="Helical" evidence="2">
    <location>
        <begin position="18"/>
        <end position="38"/>
    </location>
</feature>
<organism evidence="4 5">
    <name type="scientific">Postia placenta MAD-698-R-SB12</name>
    <dbReference type="NCBI Taxonomy" id="670580"/>
    <lineage>
        <taxon>Eukaryota</taxon>
        <taxon>Fungi</taxon>
        <taxon>Dikarya</taxon>
        <taxon>Basidiomycota</taxon>
        <taxon>Agaricomycotina</taxon>
        <taxon>Agaricomycetes</taxon>
        <taxon>Polyporales</taxon>
        <taxon>Adustoporiaceae</taxon>
        <taxon>Rhodonia</taxon>
    </lineage>
</organism>
<keyword evidence="2" id="KW-1133">Transmembrane helix</keyword>
<dbReference type="EMBL" id="KZ110596">
    <property type="protein sequence ID" value="OSX63111.1"/>
    <property type="molecule type" value="Genomic_DNA"/>
</dbReference>
<feature type="domain" description="DUF6534" evidence="3">
    <location>
        <begin position="104"/>
        <end position="158"/>
    </location>
</feature>
<evidence type="ECO:0000256" key="1">
    <source>
        <dbReference type="SAM" id="MobiDB-lite"/>
    </source>
</evidence>
<gene>
    <name evidence="4" type="ORF">POSPLADRAFT_1074357</name>
</gene>
<feature type="transmembrane region" description="Helical" evidence="2">
    <location>
        <begin position="50"/>
        <end position="76"/>
    </location>
</feature>
<evidence type="ECO:0000313" key="5">
    <source>
        <dbReference type="Proteomes" id="UP000194127"/>
    </source>
</evidence>
<keyword evidence="2" id="KW-0472">Membrane</keyword>
<dbReference type="InterPro" id="IPR045339">
    <property type="entry name" value="DUF6534"/>
</dbReference>
<dbReference type="RefSeq" id="XP_024339905.1">
    <property type="nucleotide sequence ID" value="XM_024482697.1"/>
</dbReference>
<dbReference type="Proteomes" id="UP000194127">
    <property type="component" value="Unassembled WGS sequence"/>
</dbReference>